<evidence type="ECO:0000256" key="1">
    <source>
        <dbReference type="ARBA" id="ARBA00007980"/>
    </source>
</evidence>
<proteinExistence type="inferred from homology"/>
<dbReference type="SUPFAM" id="SSF158997">
    <property type="entry name" value="Trm112p-like"/>
    <property type="match status" value="1"/>
</dbReference>
<evidence type="ECO:0000256" key="2">
    <source>
        <dbReference type="ARBA" id="ARBA00019989"/>
    </source>
</evidence>
<dbReference type="GO" id="GO:0070476">
    <property type="term" value="P:rRNA (guanine-N7)-methylation"/>
    <property type="evidence" value="ECO:0007669"/>
    <property type="project" value="TreeGrafter"/>
</dbReference>
<dbReference type="PANTHER" id="PTHR12773:SF0">
    <property type="entry name" value="MULTIFUNCTIONAL METHYLTRANSFERASE SUBUNIT TRM112-LIKE PROTEIN"/>
    <property type="match status" value="1"/>
</dbReference>
<dbReference type="OrthoDB" id="1074925at2759"/>
<evidence type="ECO:0000256" key="3">
    <source>
        <dbReference type="ARBA" id="ARBA00030516"/>
    </source>
</evidence>
<gene>
    <name evidence="4" type="ORF">NMOB1V02_LOCUS4403</name>
</gene>
<dbReference type="Proteomes" id="UP000678499">
    <property type="component" value="Unassembled WGS sequence"/>
</dbReference>
<dbReference type="EMBL" id="OA882711">
    <property type="protein sequence ID" value="CAD7276651.1"/>
    <property type="molecule type" value="Genomic_DNA"/>
</dbReference>
<comment type="similarity">
    <text evidence="1">Belongs to the TRM112 family.</text>
</comment>
<dbReference type="PANTHER" id="PTHR12773">
    <property type="entry name" value="UPF0315 PROTEIN-RELATED"/>
    <property type="match status" value="1"/>
</dbReference>
<dbReference type="GO" id="GO:0030488">
    <property type="term" value="P:tRNA methylation"/>
    <property type="evidence" value="ECO:0007669"/>
    <property type="project" value="TreeGrafter"/>
</dbReference>
<dbReference type="InterPro" id="IPR005651">
    <property type="entry name" value="Trm112-like"/>
</dbReference>
<dbReference type="CDD" id="cd21089">
    <property type="entry name" value="Trm112-like"/>
    <property type="match status" value="1"/>
</dbReference>
<dbReference type="GO" id="GO:0046982">
    <property type="term" value="F:protein heterodimerization activity"/>
    <property type="evidence" value="ECO:0007669"/>
    <property type="project" value="InterPro"/>
</dbReference>
<dbReference type="Pfam" id="PF03966">
    <property type="entry name" value="Trm112p"/>
    <property type="match status" value="1"/>
</dbReference>
<sequence length="128" mass="14206">MKLVTHNMLSSKCLKGVVKGFPLKIHAVEVKTHEVEFNKEQVIRLIPKLEWPALCEAAESLGELSGLPPDVGPDFEGDEDFLKKAHHILFEVDVVNGELECPETGHKFPVRNGIPNMLADQKDHSADS</sequence>
<name>A0A7R9GBV6_9CRUS</name>
<dbReference type="Gene3D" id="2.20.25.10">
    <property type="match status" value="1"/>
</dbReference>
<evidence type="ECO:0000313" key="4">
    <source>
        <dbReference type="EMBL" id="CAD7276651.1"/>
    </source>
</evidence>
<dbReference type="AlphaFoldDB" id="A0A7R9GBV6"/>
<accession>A0A7R9GBV6</accession>
<reference evidence="4" key="1">
    <citation type="submission" date="2020-11" db="EMBL/GenBank/DDBJ databases">
        <authorList>
            <person name="Tran Van P."/>
        </authorList>
    </citation>
    <scope>NUCLEOTIDE SEQUENCE</scope>
</reference>
<organism evidence="4">
    <name type="scientific">Notodromas monacha</name>
    <dbReference type="NCBI Taxonomy" id="399045"/>
    <lineage>
        <taxon>Eukaryota</taxon>
        <taxon>Metazoa</taxon>
        <taxon>Ecdysozoa</taxon>
        <taxon>Arthropoda</taxon>
        <taxon>Crustacea</taxon>
        <taxon>Oligostraca</taxon>
        <taxon>Ostracoda</taxon>
        <taxon>Podocopa</taxon>
        <taxon>Podocopida</taxon>
        <taxon>Cypridocopina</taxon>
        <taxon>Cypridoidea</taxon>
        <taxon>Cyprididae</taxon>
        <taxon>Notodromas</taxon>
    </lineage>
</organism>
<keyword evidence="5" id="KW-1185">Reference proteome</keyword>
<protein>
    <recommendedName>
        <fullName evidence="2">Multifunctional methyltransferase subunit TRM112-like protein</fullName>
    </recommendedName>
    <alternativeName>
        <fullName evidence="3">tRNA methyltransferase 112 homolog</fullName>
    </alternativeName>
</protein>
<dbReference type="EMBL" id="CAJPEX010000674">
    <property type="protein sequence ID" value="CAG0916803.1"/>
    <property type="molecule type" value="Genomic_DNA"/>
</dbReference>
<evidence type="ECO:0000313" key="5">
    <source>
        <dbReference type="Proteomes" id="UP000678499"/>
    </source>
</evidence>
<dbReference type="InterPro" id="IPR039127">
    <property type="entry name" value="Trm112"/>
</dbReference>